<feature type="signal peptide" evidence="7">
    <location>
        <begin position="1"/>
        <end position="19"/>
    </location>
</feature>
<evidence type="ECO:0000256" key="7">
    <source>
        <dbReference type="SAM" id="SignalP"/>
    </source>
</evidence>
<evidence type="ECO:0000256" key="6">
    <source>
        <dbReference type="ARBA" id="ARBA00023180"/>
    </source>
</evidence>
<reference evidence="9 10" key="1">
    <citation type="journal article" date="2018" name="Science">
        <title>The opium poppy genome and morphinan production.</title>
        <authorList>
            <person name="Guo L."/>
            <person name="Winzer T."/>
            <person name="Yang X."/>
            <person name="Li Y."/>
            <person name="Ning Z."/>
            <person name="He Z."/>
            <person name="Teodor R."/>
            <person name="Lu Y."/>
            <person name="Bowser T.A."/>
            <person name="Graham I.A."/>
            <person name="Ye K."/>
        </authorList>
    </citation>
    <scope>NUCLEOTIDE SEQUENCE [LARGE SCALE GENOMIC DNA]</scope>
    <source>
        <strain evidence="10">cv. HN1</strain>
        <tissue evidence="9">Leaves</tissue>
    </source>
</reference>
<dbReference type="InterPro" id="IPR013780">
    <property type="entry name" value="Glyco_hydro_b"/>
</dbReference>
<dbReference type="SUPFAM" id="SSF51445">
    <property type="entry name" value="(Trans)glycosidases"/>
    <property type="match status" value="1"/>
</dbReference>
<evidence type="ECO:0000256" key="2">
    <source>
        <dbReference type="ARBA" id="ARBA00007186"/>
    </source>
</evidence>
<sequence>MNSHLGFLVIGLCFLYLNASEGYAQSANIHVNASKAGSEIPATLFGVFIEEINHGVTGGLWAELISNRGFEAGGQNVPSYIDPWSIIGNESSIVVSTDRSSCFERNKIAVRMDVLCENEGCPPGGVGIYNPGILKTGRLIMWFFMFGHWVQLTSQFRWPAQTDHKFWLPPTSCEHPSFVVLEKLPLLSFQTGKKLELQLEAKGSDHFATLQFTTTKKGVIWLDQVSAMPVDTYKGHGLRKELVQMLANLKPGFIRFPGGCFVEGSWLRNAFLWKESIGPWEERPGHFSDVWCYWTDDALGYFEYLQLAEDLGSLPVWVVNNGISHREQISTSAILPFVQEMLESIEFARGDAKTKWGSVRAAMGHPEPFNLKYIAIGNEDCDKEHYLGGYSSLGNYLKYYDALRRSYPDIKIITNCDGSSQKLDHPSDIYDIHVSTSGFCVSEYAVHGEDAGKGSFLAALAEAGFLVGIEKNSDIIEMASYAPFFLNVDDLNEKDPNDNDRTWIPDAVVLNSWTQYGTPSYWVQQLFAESSGARLLSHSLLLSNVSSSLVAASTIKWKKPEDNSSYLRIKIVNFGSDALNLTMAVDGNLEDFPGYTRTLLTAQHLMDENSFNEPDKVVPVKSAGEEMDVMLPPNSVSSFDFLLGY</sequence>
<dbReference type="Gene3D" id="2.60.40.1180">
    <property type="entry name" value="Golgi alpha-mannosidase II"/>
    <property type="match status" value="1"/>
</dbReference>
<dbReference type="Pfam" id="PF22848">
    <property type="entry name" value="ASD1_dom"/>
    <property type="match status" value="1"/>
</dbReference>
<evidence type="ECO:0000256" key="3">
    <source>
        <dbReference type="ARBA" id="ARBA00012670"/>
    </source>
</evidence>
<dbReference type="InterPro" id="IPR055235">
    <property type="entry name" value="ASD1_cat"/>
</dbReference>
<keyword evidence="6" id="KW-0325">Glycoprotein</keyword>
<evidence type="ECO:0000313" key="9">
    <source>
        <dbReference type="EMBL" id="RZC44317.1"/>
    </source>
</evidence>
<dbReference type="InterPro" id="IPR017853">
    <property type="entry name" value="GH"/>
</dbReference>
<dbReference type="InterPro" id="IPR051563">
    <property type="entry name" value="Glycosyl_Hydrolase_51"/>
</dbReference>
<comment type="similarity">
    <text evidence="2">Belongs to the glycosyl hydrolase 51 family.</text>
</comment>
<comment type="catalytic activity">
    <reaction evidence="1">
        <text>Hydrolysis of terminal non-reducing alpha-L-arabinofuranoside residues in alpha-L-arabinosides.</text>
        <dbReference type="EC" id="3.2.1.55"/>
    </reaction>
</comment>
<keyword evidence="5" id="KW-0378">Hydrolase</keyword>
<dbReference type="AlphaFoldDB" id="A0A4Y7I5X1"/>
<dbReference type="Gramene" id="RZC44317">
    <property type="protein sequence ID" value="RZC44317"/>
    <property type="gene ID" value="C5167_037262"/>
</dbReference>
<evidence type="ECO:0000256" key="1">
    <source>
        <dbReference type="ARBA" id="ARBA00001462"/>
    </source>
</evidence>
<dbReference type="SMART" id="SM00813">
    <property type="entry name" value="Alpha-L-AF_C"/>
    <property type="match status" value="1"/>
</dbReference>
<dbReference type="Pfam" id="PF06964">
    <property type="entry name" value="Alpha-L-AF_C"/>
    <property type="match status" value="1"/>
</dbReference>
<protein>
    <recommendedName>
        <fullName evidence="3">non-reducing end alpha-L-arabinofuranosidase</fullName>
        <ecNumber evidence="3">3.2.1.55</ecNumber>
    </recommendedName>
</protein>
<dbReference type="GO" id="GO:0046556">
    <property type="term" value="F:alpha-L-arabinofuranosidase activity"/>
    <property type="evidence" value="ECO:0007669"/>
    <property type="project" value="UniProtKB-EC"/>
</dbReference>
<keyword evidence="10" id="KW-1185">Reference proteome</keyword>
<dbReference type="STRING" id="3469.A0A4Y7I5X1"/>
<evidence type="ECO:0000259" key="8">
    <source>
        <dbReference type="SMART" id="SM00813"/>
    </source>
</evidence>
<dbReference type="PANTHER" id="PTHR31776:SF0">
    <property type="entry name" value="ALPHA-L-ARABINOFURANOSIDASE 1"/>
    <property type="match status" value="1"/>
</dbReference>
<dbReference type="EMBL" id="CM010715">
    <property type="protein sequence ID" value="RZC44317.1"/>
    <property type="molecule type" value="Genomic_DNA"/>
</dbReference>
<evidence type="ECO:0000256" key="5">
    <source>
        <dbReference type="ARBA" id="ARBA00022801"/>
    </source>
</evidence>
<keyword evidence="4 7" id="KW-0732">Signal</keyword>
<dbReference type="PANTHER" id="PTHR31776">
    <property type="entry name" value="ALPHA-L-ARABINOFURANOSIDASE 1"/>
    <property type="match status" value="1"/>
</dbReference>
<evidence type="ECO:0000313" key="10">
    <source>
        <dbReference type="Proteomes" id="UP000316621"/>
    </source>
</evidence>
<gene>
    <name evidence="9" type="ORF">C5167_037262</name>
</gene>
<dbReference type="Gene3D" id="3.20.20.80">
    <property type="entry name" value="Glycosidases"/>
    <property type="match status" value="1"/>
</dbReference>
<dbReference type="Proteomes" id="UP000316621">
    <property type="component" value="Chromosome 1"/>
</dbReference>
<dbReference type="OMA" id="FCIASEL"/>
<dbReference type="InterPro" id="IPR010720">
    <property type="entry name" value="Alpha-L-AF_C"/>
</dbReference>
<feature type="domain" description="Alpha-L-arabinofuranosidase C-terminal" evidence="8">
    <location>
        <begin position="442"/>
        <end position="635"/>
    </location>
</feature>
<dbReference type="GO" id="GO:0046373">
    <property type="term" value="P:L-arabinose metabolic process"/>
    <property type="evidence" value="ECO:0007669"/>
    <property type="project" value="InterPro"/>
</dbReference>
<name>A0A4Y7I5X1_PAPSO</name>
<dbReference type="EC" id="3.2.1.55" evidence="3"/>
<dbReference type="FunFam" id="3.20.20.80:FF:000422">
    <property type="entry name" value="Alpha-L-arabinofuranosidase 1"/>
    <property type="match status" value="1"/>
</dbReference>
<feature type="chain" id="PRO_5021227763" description="non-reducing end alpha-L-arabinofuranosidase" evidence="7">
    <location>
        <begin position="20"/>
        <end position="645"/>
    </location>
</feature>
<organism evidence="9 10">
    <name type="scientific">Papaver somniferum</name>
    <name type="common">Opium poppy</name>
    <dbReference type="NCBI Taxonomy" id="3469"/>
    <lineage>
        <taxon>Eukaryota</taxon>
        <taxon>Viridiplantae</taxon>
        <taxon>Streptophyta</taxon>
        <taxon>Embryophyta</taxon>
        <taxon>Tracheophyta</taxon>
        <taxon>Spermatophyta</taxon>
        <taxon>Magnoliopsida</taxon>
        <taxon>Ranunculales</taxon>
        <taxon>Papaveraceae</taxon>
        <taxon>Papaveroideae</taxon>
        <taxon>Papaver</taxon>
    </lineage>
</organism>
<proteinExistence type="inferred from homology"/>
<evidence type="ECO:0000256" key="4">
    <source>
        <dbReference type="ARBA" id="ARBA00022729"/>
    </source>
</evidence>
<accession>A0A4Y7I5X1</accession>